<feature type="compositionally biased region" description="Acidic residues" evidence="15">
    <location>
        <begin position="455"/>
        <end position="464"/>
    </location>
</feature>
<evidence type="ECO:0000256" key="10">
    <source>
        <dbReference type="ARBA" id="ARBA00022989"/>
    </source>
</evidence>
<dbReference type="PANTHER" id="PTHR45792:SF7">
    <property type="entry name" value="PUTATIVE (AFU_ORTHOLOGUE AFUA_6G02710)-RELATED"/>
    <property type="match status" value="1"/>
</dbReference>
<feature type="compositionally biased region" description="Low complexity" evidence="15">
    <location>
        <begin position="747"/>
        <end position="756"/>
    </location>
</feature>
<feature type="compositionally biased region" description="Pro residues" evidence="15">
    <location>
        <begin position="535"/>
        <end position="555"/>
    </location>
</feature>
<dbReference type="Gene3D" id="3.40.50.1820">
    <property type="entry name" value="alpha/beta hydrolase"/>
    <property type="match status" value="1"/>
</dbReference>
<feature type="region of interest" description="Disordered" evidence="15">
    <location>
        <begin position="1"/>
        <end position="50"/>
    </location>
</feature>
<accession>A0AA97P1U3</accession>
<feature type="region of interest" description="Disordered" evidence="15">
    <location>
        <begin position="454"/>
        <end position="776"/>
    </location>
</feature>
<dbReference type="GO" id="GO:0019369">
    <property type="term" value="P:arachidonate metabolic process"/>
    <property type="evidence" value="ECO:0007669"/>
    <property type="project" value="TreeGrafter"/>
</dbReference>
<dbReference type="InterPro" id="IPR002921">
    <property type="entry name" value="Fungal_lipase-type"/>
</dbReference>
<dbReference type="EC" id="3.1.1.116" evidence="14"/>
<keyword evidence="5" id="KW-0812">Transmembrane</keyword>
<evidence type="ECO:0000313" key="17">
    <source>
        <dbReference type="EMBL" id="ELQ40197.1"/>
    </source>
</evidence>
<evidence type="ECO:0000256" key="5">
    <source>
        <dbReference type="ARBA" id="ARBA00022692"/>
    </source>
</evidence>
<evidence type="ECO:0000256" key="6">
    <source>
        <dbReference type="ARBA" id="ARBA00022723"/>
    </source>
</evidence>
<sequence>MVDSNRGEDAAIASQILSRASTSDEDGNPSTVLDMMEESSQQDAADSKWEGSLEVTAYETSSQAQNGRTLLPFPLAKAVTYTTQSASRCLQVGTSVGSLAFRISRYATLSGINLSRHWVEGIITRAGKDVMAVSRSDFSRAQTAGFVERGLTNIHTSITAVALATSACFQSAETYASSTHHLTQFYLGFIDQLLGSTESSRAIASILTLIRREFQNPATGEEGERVGMLDLLQGLALMVVLQVYCRDMTENDHRKQGVDEVIWDVVVDTNLSLDDSKRFNFHHNSLYGMHNGSYNNHESKETPPTMDKSTNTAVMNAIQNHSVQHSSDEDEELPEVHLKNQILQSLPEEAKVTIKTETNTSKTITVEISGASPPPLSPPPGAELVEQGPTKVSKSKELTSRRQDSLTGDATSYRYVYRMDRNSFRTTDIHRTESGSDNDSNSETLGLIEAIQDSGTEDGSDQDTLDIPPPVPPKGDMASTRSRTSPPSTRSGTPTKGYMQSTRAGTSRATPPPESANQKRQRAPLKPKSSVARNEPPPKPKQQQPLPPPPPPPPKKTTSFRAALKKGPAPALLRRESADSDGLTLKSSRKSKTAPVSPVSPAVSSFSPLTPSESPSVPHIVIPGRSSSTVQSLVPKRDAPPPPIGVNNGSASSVTKTTPSRSGGTPDPLPRSHSRTSYFAVHERKRDSLVSQSDTYSIHTLDSNRPISPAMMRTDAGSSGAVGLRPQSRGSLSKSRSEKDIAERNPLSSLSGSSQSRATNNRHHRRSRSQNPSICTLKTSDSQTSLVLSSFYSRSAYSDVESLNGLRSTGIVPGMFPACPFVRNITRYMLFSSASYGSSFLKVMGISKQMAWSQALNDDTHHELSSYAHHTQSDTGSILLSSFVDPQGGSDSTGSTNTGVPLAHYISLDKEAKAVVLACRGTLGFEDVLADMTCDYDDLLWRGRSYKVHKGIHASARRLLYGGDGRVLAILKAALEEYKDYGLVLCGHSLGGAVTALLGVMLSEPSSLPTGPAFVTSASSLQSTSSSERTTKDLCLPAGRPIHVFAYGPPGTMSASLRKATRGLITSIVHGDDIVPSLSLGVLHDLQAVAIATKNDNSEAKKDTNDRLWTVFRAGLARAWQSSYSVGGMPSGDNVSSDTEDGPWTFAALKIIRSQMMSMKLLPPGEVFTLEKTRVHRRDAFVAGGPPSSEGGDGSPTVGAGATGFFIDGTPATRIVLKYIKSPDVRFGEVRFTKSMLTDHNPKRYEEALSLLKEGVMPQ</sequence>
<dbReference type="CDD" id="cd00519">
    <property type="entry name" value="Lipase_3"/>
    <property type="match status" value="1"/>
</dbReference>
<evidence type="ECO:0000256" key="13">
    <source>
        <dbReference type="ARBA" id="ARBA00024531"/>
    </source>
</evidence>
<evidence type="ECO:0000256" key="1">
    <source>
        <dbReference type="ARBA" id="ARBA00001913"/>
    </source>
</evidence>
<organism evidence="17">
    <name type="scientific">Pyricularia oryzae (strain Y34)</name>
    <name type="common">Rice blast fungus</name>
    <name type="synonym">Magnaporthe oryzae</name>
    <dbReference type="NCBI Taxonomy" id="1143189"/>
    <lineage>
        <taxon>Eukaryota</taxon>
        <taxon>Fungi</taxon>
        <taxon>Dikarya</taxon>
        <taxon>Ascomycota</taxon>
        <taxon>Pezizomycotina</taxon>
        <taxon>Sordariomycetes</taxon>
        <taxon>Sordariomycetidae</taxon>
        <taxon>Magnaporthales</taxon>
        <taxon>Pyriculariaceae</taxon>
        <taxon>Pyricularia</taxon>
    </lineage>
</organism>
<feature type="compositionally biased region" description="Polar residues" evidence="15">
    <location>
        <begin position="689"/>
        <end position="706"/>
    </location>
</feature>
<gene>
    <name evidence="17" type="ORF">OOU_Y34scaffold00458g25</name>
</gene>
<dbReference type="GO" id="GO:0005886">
    <property type="term" value="C:plasma membrane"/>
    <property type="evidence" value="ECO:0007669"/>
    <property type="project" value="UniProtKB-SubCell"/>
</dbReference>
<name>A0AA97P1U3_PYRO3</name>
<keyword evidence="3" id="KW-1003">Cell membrane</keyword>
<keyword evidence="10" id="KW-1133">Transmembrane helix</keyword>
<keyword evidence="12" id="KW-0472">Membrane</keyword>
<evidence type="ECO:0000259" key="16">
    <source>
        <dbReference type="Pfam" id="PF01764"/>
    </source>
</evidence>
<dbReference type="GO" id="GO:0046872">
    <property type="term" value="F:metal ion binding"/>
    <property type="evidence" value="ECO:0007669"/>
    <property type="project" value="UniProtKB-KW"/>
</dbReference>
<keyword evidence="11" id="KW-0443">Lipid metabolism</keyword>
<comment type="catalytic activity">
    <reaction evidence="13">
        <text>a 1,2-diacyl-sn-glycerol + H2O = a 2-acylglycerol + a fatty acid + H(+)</text>
        <dbReference type="Rhea" id="RHEA:33275"/>
        <dbReference type="ChEBI" id="CHEBI:15377"/>
        <dbReference type="ChEBI" id="CHEBI:15378"/>
        <dbReference type="ChEBI" id="CHEBI:17389"/>
        <dbReference type="ChEBI" id="CHEBI:17815"/>
        <dbReference type="ChEBI" id="CHEBI:28868"/>
        <dbReference type="EC" id="3.1.1.116"/>
    </reaction>
    <physiologicalReaction direction="left-to-right" evidence="13">
        <dbReference type="Rhea" id="RHEA:33276"/>
    </physiologicalReaction>
</comment>
<evidence type="ECO:0000256" key="3">
    <source>
        <dbReference type="ARBA" id="ARBA00022475"/>
    </source>
</evidence>
<feature type="compositionally biased region" description="Basic and acidic residues" evidence="15">
    <location>
        <begin position="394"/>
        <end position="404"/>
    </location>
</feature>
<dbReference type="SUPFAM" id="SSF53474">
    <property type="entry name" value="alpha/beta-Hydrolases"/>
    <property type="match status" value="1"/>
</dbReference>
<keyword evidence="7" id="KW-0378">Hydrolase</keyword>
<keyword evidence="4" id="KW-0597">Phosphoprotein</keyword>
<keyword evidence="6" id="KW-0479">Metal-binding</keyword>
<dbReference type="EMBL" id="JH793939">
    <property type="protein sequence ID" value="ELQ40197.1"/>
    <property type="molecule type" value="Genomic_DNA"/>
</dbReference>
<keyword evidence="9" id="KW-0442">Lipid degradation</keyword>
<evidence type="ECO:0000256" key="9">
    <source>
        <dbReference type="ARBA" id="ARBA00022963"/>
    </source>
</evidence>
<feature type="domain" description="Fungal lipase-type" evidence="16">
    <location>
        <begin position="916"/>
        <end position="1079"/>
    </location>
</feature>
<evidence type="ECO:0000256" key="4">
    <source>
        <dbReference type="ARBA" id="ARBA00022553"/>
    </source>
</evidence>
<dbReference type="Pfam" id="PF01764">
    <property type="entry name" value="Lipase_3"/>
    <property type="match status" value="1"/>
</dbReference>
<dbReference type="InterPro" id="IPR029058">
    <property type="entry name" value="AB_hydrolase_fold"/>
</dbReference>
<dbReference type="Proteomes" id="UP000011086">
    <property type="component" value="Unassembled WGS sequence"/>
</dbReference>
<evidence type="ECO:0000256" key="7">
    <source>
        <dbReference type="ARBA" id="ARBA00022801"/>
    </source>
</evidence>
<feature type="compositionally biased region" description="Pro residues" evidence="15">
    <location>
        <begin position="372"/>
        <end position="381"/>
    </location>
</feature>
<dbReference type="PANTHER" id="PTHR45792">
    <property type="entry name" value="DIACYLGLYCEROL LIPASE HOMOLOG-RELATED"/>
    <property type="match status" value="1"/>
</dbReference>
<feature type="compositionally biased region" description="Low complexity" evidence="15">
    <location>
        <begin position="594"/>
        <end position="608"/>
    </location>
</feature>
<proteinExistence type="predicted"/>
<reference evidence="17" key="1">
    <citation type="journal article" date="2012" name="PLoS Genet.">
        <title>Comparative analysis of the genomes of two field isolates of the rice blast fungus Magnaporthe oryzae.</title>
        <authorList>
            <person name="Xue M."/>
            <person name="Yang J."/>
            <person name="Li Z."/>
            <person name="Hu S."/>
            <person name="Yao N."/>
            <person name="Dean R.A."/>
            <person name="Zhao W."/>
            <person name="Shen M."/>
            <person name="Zhang H."/>
            <person name="Li C."/>
            <person name="Liu L."/>
            <person name="Cao L."/>
            <person name="Xu X."/>
            <person name="Xing Y."/>
            <person name="Hsiang T."/>
            <person name="Zhang Z."/>
            <person name="Xu J.R."/>
            <person name="Peng Y.L."/>
        </authorList>
    </citation>
    <scope>NUCLEOTIDE SEQUENCE</scope>
    <source>
        <strain evidence="17">Y34</strain>
    </source>
</reference>
<comment type="cofactor">
    <cofactor evidence="1">
        <name>Ca(2+)</name>
        <dbReference type="ChEBI" id="CHEBI:29108"/>
    </cofactor>
</comment>
<keyword evidence="8" id="KW-0106">Calcium</keyword>
<evidence type="ECO:0000256" key="12">
    <source>
        <dbReference type="ARBA" id="ARBA00023136"/>
    </source>
</evidence>
<dbReference type="InterPro" id="IPR052214">
    <property type="entry name" value="DAG_Lipase-Related"/>
</dbReference>
<feature type="compositionally biased region" description="Polar residues" evidence="15">
    <location>
        <begin position="647"/>
        <end position="663"/>
    </location>
</feature>
<feature type="region of interest" description="Disordered" evidence="15">
    <location>
        <begin position="363"/>
        <end position="406"/>
    </location>
</feature>
<dbReference type="AlphaFoldDB" id="A0AA97P1U3"/>
<evidence type="ECO:0000256" key="11">
    <source>
        <dbReference type="ARBA" id="ARBA00023098"/>
    </source>
</evidence>
<feature type="compositionally biased region" description="Polar residues" evidence="15">
    <location>
        <begin position="498"/>
        <end position="509"/>
    </location>
</feature>
<evidence type="ECO:0000256" key="8">
    <source>
        <dbReference type="ARBA" id="ARBA00022837"/>
    </source>
</evidence>
<feature type="compositionally biased region" description="Low complexity" evidence="15">
    <location>
        <begin position="479"/>
        <end position="495"/>
    </location>
</feature>
<evidence type="ECO:0000256" key="14">
    <source>
        <dbReference type="ARBA" id="ARBA00026104"/>
    </source>
</evidence>
<protein>
    <recommendedName>
        <fullName evidence="14">sn-1-specific diacylglycerol lipase</fullName>
        <ecNumber evidence="14">3.1.1.116</ecNumber>
    </recommendedName>
</protein>
<dbReference type="GO" id="GO:0016298">
    <property type="term" value="F:lipase activity"/>
    <property type="evidence" value="ECO:0007669"/>
    <property type="project" value="TreeGrafter"/>
</dbReference>
<evidence type="ECO:0000256" key="2">
    <source>
        <dbReference type="ARBA" id="ARBA00004651"/>
    </source>
</evidence>
<evidence type="ECO:0000256" key="15">
    <source>
        <dbReference type="SAM" id="MobiDB-lite"/>
    </source>
</evidence>
<comment type="subcellular location">
    <subcellularLocation>
        <location evidence="2">Cell membrane</location>
        <topology evidence="2">Multi-pass membrane protein</topology>
    </subcellularLocation>
</comment>
<dbReference type="GO" id="GO:0046340">
    <property type="term" value="P:diacylglycerol catabolic process"/>
    <property type="evidence" value="ECO:0007669"/>
    <property type="project" value="TreeGrafter"/>
</dbReference>